<dbReference type="EMBL" id="JTDF01000304">
    <property type="protein sequence ID" value="KAF8571821.1"/>
    <property type="molecule type" value="Genomic_DNA"/>
</dbReference>
<name>A0A8T0DZ17_9TREM</name>
<accession>A0A8T0DZ17</accession>
<comment type="caution">
    <text evidence="1">The sequence shown here is derived from an EMBL/GenBank/DDBJ whole genome shotgun (WGS) entry which is preliminary data.</text>
</comment>
<dbReference type="AlphaFoldDB" id="A0A8T0DZ17"/>
<dbReference type="Proteomes" id="UP000699462">
    <property type="component" value="Unassembled WGS sequence"/>
</dbReference>
<reference evidence="1 2" key="1">
    <citation type="submission" date="2019-07" db="EMBL/GenBank/DDBJ databases">
        <title>Annotation for the trematode Paragonimus westermani.</title>
        <authorList>
            <person name="Choi Y.-J."/>
        </authorList>
    </citation>
    <scope>NUCLEOTIDE SEQUENCE [LARGE SCALE GENOMIC DNA]</scope>
    <source>
        <strain evidence="1">180907_Pwestermani</strain>
    </source>
</reference>
<sequence>MEQQFSGRHGATSRTFPLGQLVLAKDYRDDVEDLAAGGRTRQVTYDVEMQSSIRVRHVNQLRNFFSTHPRPLRPSHSNA</sequence>
<evidence type="ECO:0000313" key="1">
    <source>
        <dbReference type="EMBL" id="KAF8571821.1"/>
    </source>
</evidence>
<protein>
    <submittedName>
        <fullName evidence="1">Uncharacterized protein</fullName>
    </submittedName>
</protein>
<proteinExistence type="predicted"/>
<organism evidence="1 2">
    <name type="scientific">Paragonimus westermani</name>
    <dbReference type="NCBI Taxonomy" id="34504"/>
    <lineage>
        <taxon>Eukaryota</taxon>
        <taxon>Metazoa</taxon>
        <taxon>Spiralia</taxon>
        <taxon>Lophotrochozoa</taxon>
        <taxon>Platyhelminthes</taxon>
        <taxon>Trematoda</taxon>
        <taxon>Digenea</taxon>
        <taxon>Plagiorchiida</taxon>
        <taxon>Troglotremata</taxon>
        <taxon>Troglotrematidae</taxon>
        <taxon>Paragonimus</taxon>
    </lineage>
</organism>
<gene>
    <name evidence="1" type="ORF">P879_00286</name>
</gene>
<evidence type="ECO:0000313" key="2">
    <source>
        <dbReference type="Proteomes" id="UP000699462"/>
    </source>
</evidence>
<keyword evidence="2" id="KW-1185">Reference proteome</keyword>